<dbReference type="AlphaFoldDB" id="M5U6V9"/>
<proteinExistence type="predicted"/>
<evidence type="ECO:0008006" key="4">
    <source>
        <dbReference type="Google" id="ProtNLM"/>
    </source>
</evidence>
<dbReference type="EMBL" id="ANOH01000107">
    <property type="protein sequence ID" value="EMI57170.1"/>
    <property type="molecule type" value="Genomic_DNA"/>
</dbReference>
<keyword evidence="3" id="KW-1185">Reference proteome</keyword>
<evidence type="ECO:0000313" key="2">
    <source>
        <dbReference type="EMBL" id="EMI57170.1"/>
    </source>
</evidence>
<dbReference type="Proteomes" id="UP000011885">
    <property type="component" value="Unassembled WGS sequence"/>
</dbReference>
<dbReference type="PANTHER" id="PTHR30600:SF4">
    <property type="entry name" value="CYTOCHROME C DOMAIN-CONTAINING PROTEIN"/>
    <property type="match status" value="1"/>
</dbReference>
<dbReference type="InterPro" id="IPR036909">
    <property type="entry name" value="Cyt_c-like_dom_sf"/>
</dbReference>
<dbReference type="GO" id="GO:0009055">
    <property type="term" value="F:electron transfer activity"/>
    <property type="evidence" value="ECO:0007669"/>
    <property type="project" value="InterPro"/>
</dbReference>
<feature type="region of interest" description="Disordered" evidence="1">
    <location>
        <begin position="290"/>
        <end position="338"/>
    </location>
</feature>
<name>M5U6V9_9BACT</name>
<protein>
    <recommendedName>
        <fullName evidence="4">Cytochrome c domain-containing protein</fullName>
    </recommendedName>
</protein>
<dbReference type="SUPFAM" id="SSF46626">
    <property type="entry name" value="Cytochrome c"/>
    <property type="match status" value="1"/>
</dbReference>
<evidence type="ECO:0000256" key="1">
    <source>
        <dbReference type="SAM" id="MobiDB-lite"/>
    </source>
</evidence>
<reference evidence="2 3" key="1">
    <citation type="journal article" date="2013" name="Mar. Genomics">
        <title>Expression of sulfatases in Rhodopirellula baltica and the diversity of sulfatases in the genus Rhodopirellula.</title>
        <authorList>
            <person name="Wegner C.E."/>
            <person name="Richter-Heitmann T."/>
            <person name="Klindworth A."/>
            <person name="Klockow C."/>
            <person name="Richter M."/>
            <person name="Achstetter T."/>
            <person name="Glockner F.O."/>
            <person name="Harder J."/>
        </authorList>
    </citation>
    <scope>NUCLEOTIDE SEQUENCE [LARGE SCALE GENOMIC DNA]</scope>
    <source>
        <strain evidence="2 3">SM41</strain>
    </source>
</reference>
<evidence type="ECO:0000313" key="3">
    <source>
        <dbReference type="Proteomes" id="UP000011885"/>
    </source>
</evidence>
<accession>M5U6V9</accession>
<feature type="compositionally biased region" description="Low complexity" evidence="1">
    <location>
        <begin position="297"/>
        <end position="308"/>
    </location>
</feature>
<comment type="caution">
    <text evidence="2">The sequence shown here is derived from an EMBL/GenBank/DDBJ whole genome shotgun (WGS) entry which is preliminary data.</text>
</comment>
<feature type="region of interest" description="Disordered" evidence="1">
    <location>
        <begin position="1"/>
        <end position="22"/>
    </location>
</feature>
<dbReference type="InterPro" id="IPR051395">
    <property type="entry name" value="Cytochrome_c_Peroxidase/MauG"/>
</dbReference>
<gene>
    <name evidence="2" type="ORF">RSSM_01398</name>
</gene>
<dbReference type="Gene3D" id="1.10.760.10">
    <property type="entry name" value="Cytochrome c-like domain"/>
    <property type="match status" value="1"/>
</dbReference>
<dbReference type="InterPro" id="IPR010538">
    <property type="entry name" value="DHOR"/>
</dbReference>
<organism evidence="2 3">
    <name type="scientific">Rhodopirellula sallentina SM41</name>
    <dbReference type="NCBI Taxonomy" id="1263870"/>
    <lineage>
        <taxon>Bacteria</taxon>
        <taxon>Pseudomonadati</taxon>
        <taxon>Planctomycetota</taxon>
        <taxon>Planctomycetia</taxon>
        <taxon>Pirellulales</taxon>
        <taxon>Pirellulaceae</taxon>
        <taxon>Rhodopirellula</taxon>
    </lineage>
</organism>
<dbReference type="PATRIC" id="fig|1263870.3.peg.1501"/>
<dbReference type="GO" id="GO:0020037">
    <property type="term" value="F:heme binding"/>
    <property type="evidence" value="ECO:0007669"/>
    <property type="project" value="InterPro"/>
</dbReference>
<dbReference type="Pfam" id="PF06537">
    <property type="entry name" value="DHOR"/>
    <property type="match status" value="1"/>
</dbReference>
<sequence length="454" mass="49171">MEHNVTTLTIDPRSPLLNDPAGRGDRGAALGSVLDLFPGLVSANTLDLHTVVHDHSTRPGYDAIRQRLEFGVTEGIAPEWFSPKERTAEALAKRPVIAGRSASIDYYLSQRNTPPLYGMGDIEKISAGQLRTLALTQSRASGGRVTGRVAGKYGWRGQVETLAGFVVGACATELGLNVGEVARQAADPADPRYRSLAPDISPTQVADLTRYVAELPAPPKQVLSSEERKRVRRGEIIFNAVGCSVCHVRDLRPASGIYSDLLLHDMGKELQDPLPAPMLELTGFQSAEPTSAYQHQYGRGSASSYGSGRRSKRGNSRSNGGRPGPKEMGPNELGRNELGRNELGTMVSTVMPAAVALDYPDQPQFPWGSVTHADLQGKARNSWDALQREWKTPPLWGVADSAPYLHDGRAKTLTDAIEWHGGEAAHAKRKFVNLSDGQTELLLEFLNSLKAPSE</sequence>
<dbReference type="PANTHER" id="PTHR30600">
    <property type="entry name" value="CYTOCHROME C PEROXIDASE-RELATED"/>
    <property type="match status" value="1"/>
</dbReference>
<dbReference type="GO" id="GO:0004130">
    <property type="term" value="F:cytochrome-c peroxidase activity"/>
    <property type="evidence" value="ECO:0007669"/>
    <property type="project" value="TreeGrafter"/>
</dbReference>